<dbReference type="STRING" id="387005.A0A183HU61"/>
<reference evidence="1" key="1">
    <citation type="submission" date="2016-06" db="UniProtKB">
        <authorList>
            <consortium name="WormBaseParasite"/>
        </authorList>
    </citation>
    <scope>IDENTIFICATION</scope>
</reference>
<accession>A0A183HU61</accession>
<dbReference type="WBParaSite" id="OFLC_0001102301-mRNA-1">
    <property type="protein sequence ID" value="OFLC_0001102301-mRNA-1"/>
    <property type="gene ID" value="OFLC_0001102301"/>
</dbReference>
<name>A0A183HU61_9BILA</name>
<organism evidence="1">
    <name type="scientific">Onchocerca flexuosa</name>
    <dbReference type="NCBI Taxonomy" id="387005"/>
    <lineage>
        <taxon>Eukaryota</taxon>
        <taxon>Metazoa</taxon>
        <taxon>Ecdysozoa</taxon>
        <taxon>Nematoda</taxon>
        <taxon>Chromadorea</taxon>
        <taxon>Rhabditida</taxon>
        <taxon>Spirurina</taxon>
        <taxon>Spiruromorpha</taxon>
        <taxon>Filarioidea</taxon>
        <taxon>Onchocercidae</taxon>
        <taxon>Onchocerca</taxon>
    </lineage>
</organism>
<sequence length="173" mass="20024">LDFIQKFCFLTVLQDDDNSAEQAEAIRERLQICEITSVGINEIVWEASDNEKKTFHELQPINKNEYEFLIPSTSKRVLKRSQDITEERKNEHKRWRTAIDGYAQYSEWINKVNEKVEDMPDLDSAGSVTTTEVTDDPEAEYFIAVDSMRDVINQVGRNSTCNISRINKIDGEN</sequence>
<proteinExistence type="predicted"/>
<protein>
    <submittedName>
        <fullName evidence="1">SICA antigen</fullName>
    </submittedName>
</protein>
<evidence type="ECO:0000313" key="1">
    <source>
        <dbReference type="WBParaSite" id="OFLC_0001102301-mRNA-1"/>
    </source>
</evidence>
<dbReference type="AlphaFoldDB" id="A0A183HU61"/>